<sequence>MLAIRLPEEIEARLETLAKRTGRSKTFYAREAILQHLDDLEDLYLAERVVKRIQAGKEQTAGLDAVEARLGLAD</sequence>
<dbReference type="InterPro" id="IPR008876">
    <property type="entry name" value="TraY"/>
</dbReference>
<keyword evidence="5" id="KW-0184">Conjugation</keyword>
<evidence type="ECO:0000313" key="8">
    <source>
        <dbReference type="Proteomes" id="UP000195221"/>
    </source>
</evidence>
<dbReference type="InterPro" id="IPR010985">
    <property type="entry name" value="Ribbon_hlx_hlx"/>
</dbReference>
<accession>A0A242M655</accession>
<evidence type="ECO:0000256" key="1">
    <source>
        <dbReference type="ARBA" id="ARBA00004496"/>
    </source>
</evidence>
<dbReference type="CDD" id="cd22233">
    <property type="entry name" value="RHH_CopAso-like"/>
    <property type="match status" value="1"/>
</dbReference>
<evidence type="ECO:0000313" key="7">
    <source>
        <dbReference type="EMBL" id="OTP66105.1"/>
    </source>
</evidence>
<protein>
    <recommendedName>
        <fullName evidence="3">Relaxosome protein TraY</fullName>
    </recommendedName>
</protein>
<dbReference type="EMBL" id="NBTZ01000164">
    <property type="protein sequence ID" value="OTP66105.1"/>
    <property type="molecule type" value="Genomic_DNA"/>
</dbReference>
<dbReference type="GO" id="GO:0006355">
    <property type="term" value="P:regulation of DNA-templated transcription"/>
    <property type="evidence" value="ECO:0007669"/>
    <property type="project" value="InterPro"/>
</dbReference>
<dbReference type="GO" id="GO:0005737">
    <property type="term" value="C:cytoplasm"/>
    <property type="evidence" value="ECO:0007669"/>
    <property type="project" value="UniProtKB-SubCell"/>
</dbReference>
<dbReference type="SUPFAM" id="SSF47598">
    <property type="entry name" value="Ribbon-helix-helix"/>
    <property type="match status" value="1"/>
</dbReference>
<evidence type="ECO:0000256" key="3">
    <source>
        <dbReference type="ARBA" id="ARBA00020541"/>
    </source>
</evidence>
<name>A0A242M655_CABSO</name>
<dbReference type="RefSeq" id="WP_075359164.1">
    <property type="nucleotide sequence ID" value="NZ_MSRG01000061.1"/>
</dbReference>
<keyword evidence="4" id="KW-0963">Cytoplasm</keyword>
<keyword evidence="6" id="KW-0238">DNA-binding</keyword>
<comment type="similarity">
    <text evidence="2">Belongs to the TraY family.</text>
</comment>
<reference evidence="7 8" key="1">
    <citation type="submission" date="2017-03" db="EMBL/GenBank/DDBJ databases">
        <title>Genome analysis of strain PAMC 26577.</title>
        <authorList>
            <person name="Oh H.-M."/>
            <person name="Yang J.-A."/>
        </authorList>
    </citation>
    <scope>NUCLEOTIDE SEQUENCE [LARGE SCALE GENOMIC DNA]</scope>
    <source>
        <strain evidence="7 8">PAMC 26577</strain>
    </source>
</reference>
<organism evidence="7 8">
    <name type="scientific">Caballeronia sordidicola</name>
    <name type="common">Burkholderia sordidicola</name>
    <dbReference type="NCBI Taxonomy" id="196367"/>
    <lineage>
        <taxon>Bacteria</taxon>
        <taxon>Pseudomonadati</taxon>
        <taxon>Pseudomonadota</taxon>
        <taxon>Betaproteobacteria</taxon>
        <taxon>Burkholderiales</taxon>
        <taxon>Burkholderiaceae</taxon>
        <taxon>Caballeronia</taxon>
    </lineage>
</organism>
<dbReference type="AlphaFoldDB" id="A0A242M655"/>
<dbReference type="GO" id="GO:0003677">
    <property type="term" value="F:DNA binding"/>
    <property type="evidence" value="ECO:0007669"/>
    <property type="project" value="UniProtKB-KW"/>
</dbReference>
<proteinExistence type="inferred from homology"/>
<evidence type="ECO:0000256" key="6">
    <source>
        <dbReference type="ARBA" id="ARBA00023125"/>
    </source>
</evidence>
<evidence type="ECO:0000256" key="5">
    <source>
        <dbReference type="ARBA" id="ARBA00022971"/>
    </source>
</evidence>
<gene>
    <name evidence="7" type="ORF">PAMC26577_38375</name>
</gene>
<comment type="subcellular location">
    <subcellularLocation>
        <location evidence="1">Cytoplasm</location>
    </subcellularLocation>
</comment>
<dbReference type="Proteomes" id="UP000195221">
    <property type="component" value="Unassembled WGS sequence"/>
</dbReference>
<comment type="caution">
    <text evidence="7">The sequence shown here is derived from an EMBL/GenBank/DDBJ whole genome shotgun (WGS) entry which is preliminary data.</text>
</comment>
<dbReference type="Pfam" id="PF05509">
    <property type="entry name" value="TraY"/>
    <property type="match status" value="1"/>
</dbReference>
<evidence type="ECO:0000256" key="4">
    <source>
        <dbReference type="ARBA" id="ARBA00022490"/>
    </source>
</evidence>
<evidence type="ECO:0000256" key="2">
    <source>
        <dbReference type="ARBA" id="ARBA00007183"/>
    </source>
</evidence>